<dbReference type="GO" id="GO:0016787">
    <property type="term" value="F:hydrolase activity"/>
    <property type="evidence" value="ECO:0007669"/>
    <property type="project" value="UniProtKB-KW"/>
</dbReference>
<organism evidence="4 5">
    <name type="scientific">Nocardia tenerifensis</name>
    <dbReference type="NCBI Taxonomy" id="228006"/>
    <lineage>
        <taxon>Bacteria</taxon>
        <taxon>Bacillati</taxon>
        <taxon>Actinomycetota</taxon>
        <taxon>Actinomycetes</taxon>
        <taxon>Mycobacteriales</taxon>
        <taxon>Nocardiaceae</taxon>
        <taxon>Nocardia</taxon>
    </lineage>
</organism>
<dbReference type="PANTHER" id="PTHR48081:SF8">
    <property type="entry name" value="ALPHA_BETA HYDROLASE FOLD-3 DOMAIN-CONTAINING PROTEIN-RELATED"/>
    <property type="match status" value="1"/>
</dbReference>
<feature type="domain" description="Alpha/beta hydrolase fold-3" evidence="3">
    <location>
        <begin position="125"/>
        <end position="327"/>
    </location>
</feature>
<evidence type="ECO:0000256" key="1">
    <source>
        <dbReference type="ARBA" id="ARBA00010515"/>
    </source>
</evidence>
<dbReference type="InterPro" id="IPR029058">
    <property type="entry name" value="AB_hydrolase_fold"/>
</dbReference>
<dbReference type="InterPro" id="IPR050300">
    <property type="entry name" value="GDXG_lipolytic_enzyme"/>
</dbReference>
<evidence type="ECO:0000313" key="4">
    <source>
        <dbReference type="EMBL" id="PXX52228.1"/>
    </source>
</evidence>
<keyword evidence="2" id="KW-0378">Hydrolase</keyword>
<dbReference type="Pfam" id="PF07859">
    <property type="entry name" value="Abhydrolase_3"/>
    <property type="match status" value="1"/>
</dbReference>
<name>A0A318JN06_9NOCA</name>
<evidence type="ECO:0000256" key="2">
    <source>
        <dbReference type="ARBA" id="ARBA00022801"/>
    </source>
</evidence>
<accession>A0A318JN06</accession>
<comment type="caution">
    <text evidence="4">The sequence shown here is derived from an EMBL/GenBank/DDBJ whole genome shotgun (WGS) entry which is preliminary data.</text>
</comment>
<reference evidence="4 5" key="1">
    <citation type="submission" date="2018-05" db="EMBL/GenBank/DDBJ databases">
        <title>Genomic Encyclopedia of Type Strains, Phase IV (KMG-IV): sequencing the most valuable type-strain genomes for metagenomic binning, comparative biology and taxonomic classification.</title>
        <authorList>
            <person name="Goeker M."/>
        </authorList>
    </citation>
    <scope>NUCLEOTIDE SEQUENCE [LARGE SCALE GENOMIC DNA]</scope>
    <source>
        <strain evidence="4 5">DSM 44704</strain>
    </source>
</reference>
<evidence type="ECO:0000313" key="5">
    <source>
        <dbReference type="Proteomes" id="UP000247569"/>
    </source>
</evidence>
<dbReference type="Proteomes" id="UP000247569">
    <property type="component" value="Unassembled WGS sequence"/>
</dbReference>
<gene>
    <name evidence="4" type="ORF">DFR70_1346</name>
</gene>
<dbReference type="Gene3D" id="3.40.50.1820">
    <property type="entry name" value="alpha/beta hydrolase"/>
    <property type="match status" value="1"/>
</dbReference>
<dbReference type="EMBL" id="QJKF01000034">
    <property type="protein sequence ID" value="PXX52228.1"/>
    <property type="molecule type" value="Genomic_DNA"/>
</dbReference>
<dbReference type="PROSITE" id="PS01173">
    <property type="entry name" value="LIPASE_GDXG_HIS"/>
    <property type="match status" value="1"/>
</dbReference>
<comment type="similarity">
    <text evidence="1">Belongs to the 'GDXG' lipolytic enzyme family.</text>
</comment>
<dbReference type="InterPro" id="IPR013094">
    <property type="entry name" value="AB_hydrolase_3"/>
</dbReference>
<dbReference type="PANTHER" id="PTHR48081">
    <property type="entry name" value="AB HYDROLASE SUPERFAMILY PROTEIN C4A8.06C"/>
    <property type="match status" value="1"/>
</dbReference>
<protein>
    <submittedName>
        <fullName evidence="4">Acetyl esterase</fullName>
    </submittedName>
</protein>
<dbReference type="InterPro" id="IPR002168">
    <property type="entry name" value="Lipase_GDXG_HIS_AS"/>
</dbReference>
<sequence>MKTNIAAQIRSSERLLGTAMQSVGARALSGNSWWWAVLAPRRPVVDGQRLSARLHVLATLGKREVLALRPPTPAARARFDALTRIAGGSEHAEVTVTTVAIPGPAGPLRARLYEPQGLSGQCGLLVYVHGGGWHLGSAAGFDVTARLLAARAHVKVLSLDYRLAPEHRFPAAFDDVLAGYRFAVDHAPNWNVDPARIAVGGDSAGGNLAAATALQLGADPRYRPALALLLYPVVDTRMDGYASSDLFSVPLDRGCVERALRWYAHHSSDPRVCVIGAPDLSRMPDTHIAVAGFDVLRDQGEALAHRLDHAAVPVTLRRYDNLPHGFASMLIDPEARAATEDIADTLGTRLGTVQT</sequence>
<proteinExistence type="inferred from homology"/>
<dbReference type="SUPFAM" id="SSF53474">
    <property type="entry name" value="alpha/beta-Hydrolases"/>
    <property type="match status" value="1"/>
</dbReference>
<dbReference type="AlphaFoldDB" id="A0A318JN06"/>
<keyword evidence="5" id="KW-1185">Reference proteome</keyword>
<evidence type="ECO:0000259" key="3">
    <source>
        <dbReference type="Pfam" id="PF07859"/>
    </source>
</evidence>